<evidence type="ECO:0008006" key="3">
    <source>
        <dbReference type="Google" id="ProtNLM"/>
    </source>
</evidence>
<evidence type="ECO:0000313" key="1">
    <source>
        <dbReference type="EMBL" id="KAK4442213.1"/>
    </source>
</evidence>
<evidence type="ECO:0000313" key="2">
    <source>
        <dbReference type="Proteomes" id="UP001321760"/>
    </source>
</evidence>
<name>A0AAV9G464_9PEZI</name>
<dbReference type="EMBL" id="MU866026">
    <property type="protein sequence ID" value="KAK4442213.1"/>
    <property type="molecule type" value="Genomic_DNA"/>
</dbReference>
<reference evidence="1" key="1">
    <citation type="journal article" date="2023" name="Mol. Phylogenet. Evol.">
        <title>Genome-scale phylogeny and comparative genomics of the fungal order Sordariales.</title>
        <authorList>
            <person name="Hensen N."/>
            <person name="Bonometti L."/>
            <person name="Westerberg I."/>
            <person name="Brannstrom I.O."/>
            <person name="Guillou S."/>
            <person name="Cros-Aarteil S."/>
            <person name="Calhoun S."/>
            <person name="Haridas S."/>
            <person name="Kuo A."/>
            <person name="Mondo S."/>
            <person name="Pangilinan J."/>
            <person name="Riley R."/>
            <person name="LaButti K."/>
            <person name="Andreopoulos B."/>
            <person name="Lipzen A."/>
            <person name="Chen C."/>
            <person name="Yan M."/>
            <person name="Daum C."/>
            <person name="Ng V."/>
            <person name="Clum A."/>
            <person name="Steindorff A."/>
            <person name="Ohm R.A."/>
            <person name="Martin F."/>
            <person name="Silar P."/>
            <person name="Natvig D.O."/>
            <person name="Lalanne C."/>
            <person name="Gautier V."/>
            <person name="Ament-Velasquez S.L."/>
            <person name="Kruys A."/>
            <person name="Hutchinson M.I."/>
            <person name="Powell A.J."/>
            <person name="Barry K."/>
            <person name="Miller A.N."/>
            <person name="Grigoriev I.V."/>
            <person name="Debuchy R."/>
            <person name="Gladieux P."/>
            <person name="Hiltunen Thoren M."/>
            <person name="Johannesson H."/>
        </authorList>
    </citation>
    <scope>NUCLEOTIDE SEQUENCE</scope>
    <source>
        <strain evidence="1">PSN243</strain>
    </source>
</reference>
<dbReference type="AlphaFoldDB" id="A0AAV9G464"/>
<proteinExistence type="predicted"/>
<keyword evidence="2" id="KW-1185">Reference proteome</keyword>
<comment type="caution">
    <text evidence="1">The sequence shown here is derived from an EMBL/GenBank/DDBJ whole genome shotgun (WGS) entry which is preliminary data.</text>
</comment>
<reference evidence="1" key="2">
    <citation type="submission" date="2023-05" db="EMBL/GenBank/DDBJ databases">
        <authorList>
            <consortium name="Lawrence Berkeley National Laboratory"/>
            <person name="Steindorff A."/>
            <person name="Hensen N."/>
            <person name="Bonometti L."/>
            <person name="Westerberg I."/>
            <person name="Brannstrom I.O."/>
            <person name="Guillou S."/>
            <person name="Cros-Aarteil S."/>
            <person name="Calhoun S."/>
            <person name="Haridas S."/>
            <person name="Kuo A."/>
            <person name="Mondo S."/>
            <person name="Pangilinan J."/>
            <person name="Riley R."/>
            <person name="Labutti K."/>
            <person name="Andreopoulos B."/>
            <person name="Lipzen A."/>
            <person name="Chen C."/>
            <person name="Yanf M."/>
            <person name="Daum C."/>
            <person name="Ng V."/>
            <person name="Clum A."/>
            <person name="Ohm R."/>
            <person name="Martin F."/>
            <person name="Silar P."/>
            <person name="Natvig D."/>
            <person name="Lalanne C."/>
            <person name="Gautier V."/>
            <person name="Ament-Velasquez S.L."/>
            <person name="Kruys A."/>
            <person name="Hutchinson M.I."/>
            <person name="Powell A.J."/>
            <person name="Barry K."/>
            <person name="Miller A.N."/>
            <person name="Grigoriev I.V."/>
            <person name="Debuchy R."/>
            <person name="Gladieux P."/>
            <person name="Thoren M.H."/>
            <person name="Johannesson H."/>
        </authorList>
    </citation>
    <scope>NUCLEOTIDE SEQUENCE</scope>
    <source>
        <strain evidence="1">PSN243</strain>
    </source>
</reference>
<dbReference type="PANTHER" id="PTHR38115:SF1">
    <property type="entry name" value="LIPOCALIN-LIKE DOMAIN-CONTAINING PROTEIN"/>
    <property type="match status" value="1"/>
</dbReference>
<accession>A0AAV9G464</accession>
<protein>
    <recommendedName>
        <fullName evidence="3">Lipocalin-like domain-containing protein</fullName>
    </recommendedName>
</protein>
<dbReference type="PANTHER" id="PTHR38115">
    <property type="entry name" value="LIPOCALIN-LIKE DOMAIN-CONTAINING PROTEIN"/>
    <property type="match status" value="1"/>
</dbReference>
<dbReference type="InterPro" id="IPR053037">
    <property type="entry name" value="Pericyclase_pydY-like"/>
</dbReference>
<sequence length="183" mass="19932">MAAPPSVNILNVSGTWTLNRQLSDDFDSTFQLARVSWPVRKILSWAGVTLHITQTTAQEPGKPPVTKINAKQVISPGGFNSEDAYVLDWSVKDTTLPIFGAVSVQSRYTPLSEIAEAHLREQLGADGATVAIHEIAESKSGGWSTVGIWGFEIVGDERRFTRTNTTTGKNGKVVARLVYDYSP</sequence>
<organism evidence="1 2">
    <name type="scientific">Podospora aff. communis PSN243</name>
    <dbReference type="NCBI Taxonomy" id="3040156"/>
    <lineage>
        <taxon>Eukaryota</taxon>
        <taxon>Fungi</taxon>
        <taxon>Dikarya</taxon>
        <taxon>Ascomycota</taxon>
        <taxon>Pezizomycotina</taxon>
        <taxon>Sordariomycetes</taxon>
        <taxon>Sordariomycetidae</taxon>
        <taxon>Sordariales</taxon>
        <taxon>Podosporaceae</taxon>
        <taxon>Podospora</taxon>
    </lineage>
</organism>
<dbReference type="Proteomes" id="UP001321760">
    <property type="component" value="Unassembled WGS sequence"/>
</dbReference>
<gene>
    <name evidence="1" type="ORF">QBC34DRAFT_455967</name>
</gene>